<feature type="region of interest" description="Disordered" evidence="1">
    <location>
        <begin position="1"/>
        <end position="73"/>
    </location>
</feature>
<feature type="region of interest" description="Disordered" evidence="1">
    <location>
        <begin position="89"/>
        <end position="133"/>
    </location>
</feature>
<accession>A0A3P7LU73</accession>
<dbReference type="Proteomes" id="UP000281553">
    <property type="component" value="Unassembled WGS sequence"/>
</dbReference>
<evidence type="ECO:0000313" key="3">
    <source>
        <dbReference type="Proteomes" id="UP000281553"/>
    </source>
</evidence>
<keyword evidence="3" id="KW-1185">Reference proteome</keyword>
<protein>
    <submittedName>
        <fullName evidence="2">Uncharacterized protein</fullName>
    </submittedName>
</protein>
<gene>
    <name evidence="2" type="ORF">DILT_LOCUS10364</name>
</gene>
<dbReference type="AlphaFoldDB" id="A0A3P7LU73"/>
<evidence type="ECO:0000256" key="1">
    <source>
        <dbReference type="SAM" id="MobiDB-lite"/>
    </source>
</evidence>
<dbReference type="OrthoDB" id="10466492at2759"/>
<feature type="compositionally biased region" description="Basic and acidic residues" evidence="1">
    <location>
        <begin position="1"/>
        <end position="12"/>
    </location>
</feature>
<feature type="compositionally biased region" description="Low complexity" evidence="1">
    <location>
        <begin position="38"/>
        <end position="47"/>
    </location>
</feature>
<organism evidence="2 3">
    <name type="scientific">Dibothriocephalus latus</name>
    <name type="common">Fish tapeworm</name>
    <name type="synonym">Diphyllobothrium latum</name>
    <dbReference type="NCBI Taxonomy" id="60516"/>
    <lineage>
        <taxon>Eukaryota</taxon>
        <taxon>Metazoa</taxon>
        <taxon>Spiralia</taxon>
        <taxon>Lophotrochozoa</taxon>
        <taxon>Platyhelminthes</taxon>
        <taxon>Cestoda</taxon>
        <taxon>Eucestoda</taxon>
        <taxon>Diphyllobothriidea</taxon>
        <taxon>Diphyllobothriidae</taxon>
        <taxon>Dibothriocephalus</taxon>
    </lineage>
</organism>
<evidence type="ECO:0000313" key="2">
    <source>
        <dbReference type="EMBL" id="VDN14533.1"/>
    </source>
</evidence>
<proteinExistence type="predicted"/>
<sequence>MPPPAEHRRPSECEDSGGECNGGAESDRRILSPPHPTSSPTTSSSPSVDIPRIPQLPYPTPAEGDLSGPSQANANAFQLQSAVILNLLGSLLNPPPPTGNFQGIINGRRKRKIAPQKMPSSSQAGSSDAEMPG</sequence>
<dbReference type="EMBL" id="UYRU01059557">
    <property type="protein sequence ID" value="VDN14533.1"/>
    <property type="molecule type" value="Genomic_DNA"/>
</dbReference>
<name>A0A3P7LU73_DIBLA</name>
<reference evidence="2 3" key="1">
    <citation type="submission" date="2018-11" db="EMBL/GenBank/DDBJ databases">
        <authorList>
            <consortium name="Pathogen Informatics"/>
        </authorList>
    </citation>
    <scope>NUCLEOTIDE SEQUENCE [LARGE SCALE GENOMIC DNA]</scope>
</reference>